<comment type="pathway">
    <text evidence="2">Cell wall biogenesis; peptidoglycan biosynthesis.</text>
</comment>
<comment type="catalytic activity">
    <reaction evidence="12">
        <text>Preferential cleavage: (Ac)2-L-Lys-D-Ala-|-D-Ala. Also transpeptidation of peptidyl-alanyl moieties that are N-acyl substituents of D-alanine.</text>
        <dbReference type="EC" id="3.4.16.4"/>
    </reaction>
</comment>
<evidence type="ECO:0000256" key="4">
    <source>
        <dbReference type="ARBA" id="ARBA00012448"/>
    </source>
</evidence>
<dbReference type="Proteomes" id="UP000193083">
    <property type="component" value="Unassembled WGS sequence"/>
</dbReference>
<protein>
    <recommendedName>
        <fullName evidence="4">serine-type D-Ala-D-Ala carboxypeptidase</fullName>
        <ecNumber evidence="4">3.4.16.4</ecNumber>
    </recommendedName>
</protein>
<comment type="similarity">
    <text evidence="3 13">Belongs to the peptidase S11 family.</text>
</comment>
<evidence type="ECO:0000256" key="9">
    <source>
        <dbReference type="ARBA" id="ARBA00022960"/>
    </source>
</evidence>
<evidence type="ECO:0000256" key="7">
    <source>
        <dbReference type="ARBA" id="ARBA00022729"/>
    </source>
</evidence>
<evidence type="ECO:0000256" key="13">
    <source>
        <dbReference type="RuleBase" id="RU004016"/>
    </source>
</evidence>
<dbReference type="InterPro" id="IPR037167">
    <property type="entry name" value="Peptidase_S11_C_sf"/>
</dbReference>
<dbReference type="PANTHER" id="PTHR21581">
    <property type="entry name" value="D-ALANYL-D-ALANINE CARBOXYPEPTIDASE"/>
    <property type="match status" value="1"/>
</dbReference>
<keyword evidence="10" id="KW-0573">Peptidoglycan synthesis</keyword>
<comment type="function">
    <text evidence="1">Removes C-terminal D-alanyl residues from sugar-peptide cell wall precursors.</text>
</comment>
<evidence type="ECO:0000256" key="2">
    <source>
        <dbReference type="ARBA" id="ARBA00004752"/>
    </source>
</evidence>
<dbReference type="GO" id="GO:0008360">
    <property type="term" value="P:regulation of cell shape"/>
    <property type="evidence" value="ECO:0007669"/>
    <property type="project" value="UniProtKB-KW"/>
</dbReference>
<keyword evidence="5 16" id="KW-0121">Carboxypeptidase</keyword>
<dbReference type="Pfam" id="PF07943">
    <property type="entry name" value="PBP5_C"/>
    <property type="match status" value="1"/>
</dbReference>
<dbReference type="Pfam" id="PF00768">
    <property type="entry name" value="Peptidase_S11"/>
    <property type="match status" value="1"/>
</dbReference>
<dbReference type="PRINTS" id="PR00725">
    <property type="entry name" value="DADACBPTASE1"/>
</dbReference>
<dbReference type="Gene3D" id="2.60.410.10">
    <property type="entry name" value="D-Ala-D-Ala carboxypeptidase, C-terminal domain"/>
    <property type="match status" value="1"/>
</dbReference>
<dbReference type="SUPFAM" id="SSF56601">
    <property type="entry name" value="beta-lactamase/transpeptidase-like"/>
    <property type="match status" value="1"/>
</dbReference>
<dbReference type="InterPro" id="IPR012338">
    <property type="entry name" value="Beta-lactam/transpept-like"/>
</dbReference>
<keyword evidence="17" id="KW-1185">Reference proteome</keyword>
<gene>
    <name evidence="16" type="ORF">SAMN02982922_3669</name>
</gene>
<keyword evidence="7 14" id="KW-0732">Signal</keyword>
<dbReference type="InterPro" id="IPR018044">
    <property type="entry name" value="Peptidase_S11"/>
</dbReference>
<keyword evidence="9" id="KW-0133">Cell shape</keyword>
<evidence type="ECO:0000256" key="10">
    <source>
        <dbReference type="ARBA" id="ARBA00022984"/>
    </source>
</evidence>
<evidence type="ECO:0000256" key="8">
    <source>
        <dbReference type="ARBA" id="ARBA00022801"/>
    </source>
</evidence>
<dbReference type="UniPathway" id="UPA00219"/>
<dbReference type="Gene3D" id="3.40.710.10">
    <property type="entry name" value="DD-peptidase/beta-lactamase superfamily"/>
    <property type="match status" value="1"/>
</dbReference>
<evidence type="ECO:0000313" key="17">
    <source>
        <dbReference type="Proteomes" id="UP000193083"/>
    </source>
</evidence>
<keyword evidence="8" id="KW-0378">Hydrolase</keyword>
<feature type="signal peptide" evidence="14">
    <location>
        <begin position="1"/>
        <end position="29"/>
    </location>
</feature>
<dbReference type="AlphaFoldDB" id="A0A1X7PBQ7"/>
<dbReference type="GO" id="GO:0006508">
    <property type="term" value="P:proteolysis"/>
    <property type="evidence" value="ECO:0007669"/>
    <property type="project" value="UniProtKB-KW"/>
</dbReference>
<evidence type="ECO:0000256" key="6">
    <source>
        <dbReference type="ARBA" id="ARBA00022670"/>
    </source>
</evidence>
<proteinExistence type="inferred from homology"/>
<evidence type="ECO:0000256" key="1">
    <source>
        <dbReference type="ARBA" id="ARBA00003217"/>
    </source>
</evidence>
<dbReference type="GO" id="GO:0009252">
    <property type="term" value="P:peptidoglycan biosynthetic process"/>
    <property type="evidence" value="ECO:0007669"/>
    <property type="project" value="UniProtKB-UniPathway"/>
</dbReference>
<sequence length="389" mass="41797">MVTYSFARGLSAAMAVAISLGFSAGAAVAQFETKAARVYMIDAETGTTLYAKDPDAVFPPASLAKLMTMEVVFDALKSGRFSPETTFQVSEHAWRTGGAPSRTATMFAAVKSFVPLGDLIQGATVITANDACIVMAEGISGSEAGFTELMNERARQLGLAKSVFVNPTGLPADGQSVTVRDLVTLARHIWQAYPEFYPLYAQPEYKWNKINQQNRNPLIKLGIGADGLATGFAEGAGFGIVASAAGDGKRLFLAMSGMSSDKERVDESRKLIEWGMRAFRRIDIFAADETVGEARTYGGEKARVRLSAHGPVSMLVPAENRDKVIARIVYEGPVEAPIEAGQPVGKLKVWVGDMLTQETPLYAAESVGVGSLWQRTLDALEELAIGWLR</sequence>
<name>A0A1X7PBQ7_9HYPH</name>
<feature type="chain" id="PRO_5012259577" description="serine-type D-Ala-D-Ala carboxypeptidase" evidence="14">
    <location>
        <begin position="30"/>
        <end position="389"/>
    </location>
</feature>
<evidence type="ECO:0000256" key="14">
    <source>
        <dbReference type="SAM" id="SignalP"/>
    </source>
</evidence>
<dbReference type="InterPro" id="IPR001967">
    <property type="entry name" value="Peptidase_S11_N"/>
</dbReference>
<evidence type="ECO:0000256" key="5">
    <source>
        <dbReference type="ARBA" id="ARBA00022645"/>
    </source>
</evidence>
<keyword evidence="6" id="KW-0645">Protease</keyword>
<keyword evidence="11" id="KW-0961">Cell wall biogenesis/degradation</keyword>
<dbReference type="GO" id="GO:0071555">
    <property type="term" value="P:cell wall organization"/>
    <property type="evidence" value="ECO:0007669"/>
    <property type="project" value="UniProtKB-KW"/>
</dbReference>
<evidence type="ECO:0000256" key="11">
    <source>
        <dbReference type="ARBA" id="ARBA00023316"/>
    </source>
</evidence>
<evidence type="ECO:0000259" key="15">
    <source>
        <dbReference type="SMART" id="SM00936"/>
    </source>
</evidence>
<dbReference type="SMART" id="SM00936">
    <property type="entry name" value="PBP5_C"/>
    <property type="match status" value="1"/>
</dbReference>
<reference evidence="16 17" key="1">
    <citation type="submission" date="2017-04" db="EMBL/GenBank/DDBJ databases">
        <authorList>
            <person name="Afonso C.L."/>
            <person name="Miller P.J."/>
            <person name="Scott M.A."/>
            <person name="Spackman E."/>
            <person name="Goraichik I."/>
            <person name="Dimitrov K.M."/>
            <person name="Suarez D.L."/>
            <person name="Swayne D.E."/>
        </authorList>
    </citation>
    <scope>NUCLEOTIDE SEQUENCE [LARGE SCALE GENOMIC DNA]</scope>
    <source>
        <strain evidence="16 17">B5P</strain>
    </source>
</reference>
<evidence type="ECO:0000256" key="3">
    <source>
        <dbReference type="ARBA" id="ARBA00007164"/>
    </source>
</evidence>
<dbReference type="SUPFAM" id="SSF69189">
    <property type="entry name" value="Penicillin-binding protein associated domain"/>
    <property type="match status" value="1"/>
</dbReference>
<feature type="domain" description="Peptidase S11 D-Ala-D-Ala carboxypeptidase A C-terminal" evidence="15">
    <location>
        <begin position="279"/>
        <end position="369"/>
    </location>
</feature>
<dbReference type="GO" id="GO:0009002">
    <property type="term" value="F:serine-type D-Ala-D-Ala carboxypeptidase activity"/>
    <property type="evidence" value="ECO:0007669"/>
    <property type="project" value="UniProtKB-EC"/>
</dbReference>
<dbReference type="InterPro" id="IPR015956">
    <property type="entry name" value="Peniciliin-bd_prot_C_sf"/>
</dbReference>
<evidence type="ECO:0000256" key="12">
    <source>
        <dbReference type="ARBA" id="ARBA00034000"/>
    </source>
</evidence>
<organism evidence="16 17">
    <name type="scientific">Mesorhizobium australicum</name>
    <dbReference type="NCBI Taxonomy" id="536018"/>
    <lineage>
        <taxon>Bacteria</taxon>
        <taxon>Pseudomonadati</taxon>
        <taxon>Pseudomonadota</taxon>
        <taxon>Alphaproteobacteria</taxon>
        <taxon>Hyphomicrobiales</taxon>
        <taxon>Phyllobacteriaceae</taxon>
        <taxon>Mesorhizobium</taxon>
    </lineage>
</organism>
<dbReference type="InterPro" id="IPR012907">
    <property type="entry name" value="Peptidase_S11_C"/>
</dbReference>
<accession>A0A1X7PBQ7</accession>
<dbReference type="EMBL" id="FXBL01000004">
    <property type="protein sequence ID" value="SMH48070.1"/>
    <property type="molecule type" value="Genomic_DNA"/>
</dbReference>
<dbReference type="EC" id="3.4.16.4" evidence="4"/>
<evidence type="ECO:0000313" key="16">
    <source>
        <dbReference type="EMBL" id="SMH48070.1"/>
    </source>
</evidence>
<dbReference type="PANTHER" id="PTHR21581:SF6">
    <property type="entry name" value="TRAFFICKING PROTEIN PARTICLE COMPLEX SUBUNIT 12"/>
    <property type="match status" value="1"/>
</dbReference>